<organism evidence="4 5">
    <name type="scientific">SAR92 clade bacterium</name>
    <dbReference type="NCBI Taxonomy" id="2315479"/>
    <lineage>
        <taxon>Bacteria</taxon>
        <taxon>Pseudomonadati</taxon>
        <taxon>Pseudomonadota</taxon>
        <taxon>Gammaproteobacteria</taxon>
        <taxon>Cellvibrionales</taxon>
        <taxon>Porticoccaceae</taxon>
        <taxon>SAR92 clade</taxon>
    </lineage>
</organism>
<dbReference type="Proteomes" id="UP000315889">
    <property type="component" value="Unassembled WGS sequence"/>
</dbReference>
<reference evidence="4 5" key="1">
    <citation type="submission" date="2019-02" db="EMBL/GenBank/DDBJ databases">
        <title>Prokaryotic population dynamics and viral predation in marine succession experiment using metagenomics: the confinement effect.</title>
        <authorList>
            <person name="Haro-Moreno J.M."/>
            <person name="Rodriguez-Valera F."/>
            <person name="Lopez-Perez M."/>
        </authorList>
    </citation>
    <scope>NUCLEOTIDE SEQUENCE [LARGE SCALE GENOMIC DNA]</scope>
    <source>
        <strain evidence="4">MED-G170</strain>
    </source>
</reference>
<comment type="caution">
    <text evidence="2">Lacks conserved residue(s) required for the propagation of feature annotation.</text>
</comment>
<feature type="non-terminal residue" evidence="4">
    <location>
        <position position="258"/>
    </location>
</feature>
<feature type="domain" description="SAM-dependent MTase RsmB/NOP-type" evidence="3">
    <location>
        <begin position="166"/>
        <end position="258"/>
    </location>
</feature>
<dbReference type="PROSITE" id="PS51686">
    <property type="entry name" value="SAM_MT_RSMB_NOP"/>
    <property type="match status" value="1"/>
</dbReference>
<dbReference type="InterPro" id="IPR054728">
    <property type="entry name" value="RsmB-like_ferredoxin"/>
</dbReference>
<keyword evidence="2 4" id="KW-0489">Methyltransferase</keyword>
<name>A0A520MER7_9GAMM</name>
<dbReference type="InterPro" id="IPR006027">
    <property type="entry name" value="NusB_RsmB_TIM44"/>
</dbReference>
<dbReference type="EMBL" id="SHBP01000009">
    <property type="protein sequence ID" value="RZO19705.1"/>
    <property type="molecule type" value="Genomic_DNA"/>
</dbReference>
<dbReference type="GO" id="GO:0005829">
    <property type="term" value="C:cytosol"/>
    <property type="evidence" value="ECO:0007669"/>
    <property type="project" value="TreeGrafter"/>
</dbReference>
<dbReference type="InterPro" id="IPR001678">
    <property type="entry name" value="MeTrfase_RsmB-F_NOP2_dom"/>
</dbReference>
<keyword evidence="2" id="KW-0949">S-adenosyl-L-methionine</keyword>
<comment type="similarity">
    <text evidence="2">Belongs to the class I-like SAM-binding methyltransferase superfamily. RsmB/NOP family.</text>
</comment>
<dbReference type="SUPFAM" id="SSF53335">
    <property type="entry name" value="S-adenosyl-L-methionine-dependent methyltransferases"/>
    <property type="match status" value="1"/>
</dbReference>
<dbReference type="PANTHER" id="PTHR22807">
    <property type="entry name" value="NOP2 YEAST -RELATED NOL1/NOP2/FMU SUN DOMAIN-CONTAINING"/>
    <property type="match status" value="1"/>
</dbReference>
<evidence type="ECO:0000313" key="5">
    <source>
        <dbReference type="Proteomes" id="UP000315889"/>
    </source>
</evidence>
<keyword evidence="1 2" id="KW-0694">RNA-binding</keyword>
<dbReference type="InterPro" id="IPR029063">
    <property type="entry name" value="SAM-dependent_MTases_sf"/>
</dbReference>
<gene>
    <name evidence="4" type="ORF">EVB03_07310</name>
</gene>
<dbReference type="GO" id="GO:0009383">
    <property type="term" value="F:rRNA (cytosine-C5-)-methyltransferase activity"/>
    <property type="evidence" value="ECO:0007669"/>
    <property type="project" value="TreeGrafter"/>
</dbReference>
<dbReference type="GO" id="GO:0070475">
    <property type="term" value="P:rRNA base methylation"/>
    <property type="evidence" value="ECO:0007669"/>
    <property type="project" value="TreeGrafter"/>
</dbReference>
<evidence type="ECO:0000259" key="3">
    <source>
        <dbReference type="PROSITE" id="PS51686"/>
    </source>
</evidence>
<dbReference type="AlphaFoldDB" id="A0A520MER7"/>
<protein>
    <submittedName>
        <fullName evidence="4">16S rRNA (Cytosine(967)-C(5))-methyltransferase</fullName>
    </submittedName>
</protein>
<comment type="caution">
    <text evidence="4">The sequence shown here is derived from an EMBL/GenBank/DDBJ whole genome shotgun (WGS) entry which is preliminary data.</text>
</comment>
<dbReference type="PANTHER" id="PTHR22807:SF61">
    <property type="entry name" value="NOL1_NOP2_SUN FAMILY PROTEIN _ ANTITERMINATION NUSB DOMAIN-CONTAINING PROTEIN"/>
    <property type="match status" value="1"/>
</dbReference>
<dbReference type="Pfam" id="PF22458">
    <property type="entry name" value="RsmF-B_ferredox"/>
    <property type="match status" value="1"/>
</dbReference>
<dbReference type="GO" id="GO:0003723">
    <property type="term" value="F:RNA binding"/>
    <property type="evidence" value="ECO:0007669"/>
    <property type="project" value="UniProtKB-UniRule"/>
</dbReference>
<dbReference type="SUPFAM" id="SSF48013">
    <property type="entry name" value="NusB-like"/>
    <property type="match status" value="1"/>
</dbReference>
<evidence type="ECO:0000256" key="2">
    <source>
        <dbReference type="PROSITE-ProRule" id="PRU01023"/>
    </source>
</evidence>
<dbReference type="GO" id="GO:0006355">
    <property type="term" value="P:regulation of DNA-templated transcription"/>
    <property type="evidence" value="ECO:0007669"/>
    <property type="project" value="InterPro"/>
</dbReference>
<accession>A0A520MER7</accession>
<proteinExistence type="inferred from homology"/>
<sequence>MSKKLLNVRVAAAEIVANVCRGQSLSTLLPAYSERVEEKDRPLLKEISFGCLRWYPQISLLLKQLIKKPLREKDLEIHTLIACGIYQLMHMRISDHAVVNETVTATKGLSRPWAKGLVNAVLRNFQREMPRLMESYADQPVFLAAHPKWLLKKFELAWSPAVAADIVSANNLRAPMTLRVNVRRNSRDEYLAKLQNANIGAKKTPYSDVGIVLDEAIDVAKLPGFVQGDSSVQDEAAQLACSLLELSSGQIVLDACCA</sequence>
<evidence type="ECO:0000256" key="1">
    <source>
        <dbReference type="ARBA" id="ARBA00022884"/>
    </source>
</evidence>
<dbReference type="InterPro" id="IPR035926">
    <property type="entry name" value="NusB-like_sf"/>
</dbReference>
<keyword evidence="2 4" id="KW-0808">Transferase</keyword>
<dbReference type="Pfam" id="PF01029">
    <property type="entry name" value="NusB"/>
    <property type="match status" value="1"/>
</dbReference>
<dbReference type="Gene3D" id="3.30.70.1170">
    <property type="entry name" value="Sun protein, domain 3"/>
    <property type="match status" value="1"/>
</dbReference>
<dbReference type="InterPro" id="IPR023267">
    <property type="entry name" value="RCMT"/>
</dbReference>
<dbReference type="Gene3D" id="1.10.940.10">
    <property type="entry name" value="NusB-like"/>
    <property type="match status" value="1"/>
</dbReference>
<evidence type="ECO:0000313" key="4">
    <source>
        <dbReference type="EMBL" id="RZO19705.1"/>
    </source>
</evidence>